<evidence type="ECO:0000313" key="3">
    <source>
        <dbReference type="Proteomes" id="UP000580250"/>
    </source>
</evidence>
<keyword evidence="1" id="KW-0732">Signal</keyword>
<comment type="caution">
    <text evidence="2">The sequence shown here is derived from an EMBL/GenBank/DDBJ whole genome shotgun (WGS) entry which is preliminary data.</text>
</comment>
<dbReference type="AlphaFoldDB" id="A0A6V7W1I6"/>
<name>A0A6V7W1I6_MELEN</name>
<feature type="chain" id="PRO_5028423872" evidence="1">
    <location>
        <begin position="23"/>
        <end position="117"/>
    </location>
</feature>
<organism evidence="2 3">
    <name type="scientific">Meloidogyne enterolobii</name>
    <name type="common">Root-knot nematode worm</name>
    <name type="synonym">Meloidogyne mayaguensis</name>
    <dbReference type="NCBI Taxonomy" id="390850"/>
    <lineage>
        <taxon>Eukaryota</taxon>
        <taxon>Metazoa</taxon>
        <taxon>Ecdysozoa</taxon>
        <taxon>Nematoda</taxon>
        <taxon>Chromadorea</taxon>
        <taxon>Rhabditida</taxon>
        <taxon>Tylenchina</taxon>
        <taxon>Tylenchomorpha</taxon>
        <taxon>Tylenchoidea</taxon>
        <taxon>Meloidogynidae</taxon>
        <taxon>Meloidogyninae</taxon>
        <taxon>Meloidogyne</taxon>
    </lineage>
</organism>
<proteinExistence type="predicted"/>
<protein>
    <submittedName>
        <fullName evidence="2">Uncharacterized protein</fullName>
    </submittedName>
</protein>
<reference evidence="2 3" key="1">
    <citation type="submission" date="2020-08" db="EMBL/GenBank/DDBJ databases">
        <authorList>
            <person name="Koutsovoulos G."/>
            <person name="Danchin GJ E."/>
        </authorList>
    </citation>
    <scope>NUCLEOTIDE SEQUENCE [LARGE SCALE GENOMIC DNA]</scope>
</reference>
<dbReference type="EMBL" id="CAJEWN010000388">
    <property type="protein sequence ID" value="CAD2181037.1"/>
    <property type="molecule type" value="Genomic_DNA"/>
</dbReference>
<accession>A0A6V7W1I6</accession>
<evidence type="ECO:0000313" key="2">
    <source>
        <dbReference type="EMBL" id="CAD2181037.1"/>
    </source>
</evidence>
<dbReference type="Proteomes" id="UP000580250">
    <property type="component" value="Unassembled WGS sequence"/>
</dbReference>
<evidence type="ECO:0000256" key="1">
    <source>
        <dbReference type="SAM" id="SignalP"/>
    </source>
</evidence>
<feature type="signal peptide" evidence="1">
    <location>
        <begin position="1"/>
        <end position="22"/>
    </location>
</feature>
<sequence>MFKNALLLNILLLFVFITYVFGKKLCLDQEHPRRCNVADQCCDQNCCDSSQTCCKSTCCKKATEECCYDKCCLKGHCCKNQYEGKCYDPSKDSCCNTNSGPRTYPKNQRPLPSFCTL</sequence>
<gene>
    <name evidence="2" type="ORF">MENT_LOCUS33159</name>
</gene>